<dbReference type="Proteomes" id="UP001069802">
    <property type="component" value="Unassembled WGS sequence"/>
</dbReference>
<proteinExistence type="predicted"/>
<feature type="domain" description="Glutamine amidotransferase" evidence="1">
    <location>
        <begin position="84"/>
        <end position="208"/>
    </location>
</feature>
<dbReference type="EMBL" id="JAPWGY010000002">
    <property type="protein sequence ID" value="MCZ4280903.1"/>
    <property type="molecule type" value="Genomic_DNA"/>
</dbReference>
<evidence type="ECO:0000259" key="1">
    <source>
        <dbReference type="Pfam" id="PF00117"/>
    </source>
</evidence>
<dbReference type="PROSITE" id="PS51273">
    <property type="entry name" value="GATASE_TYPE_1"/>
    <property type="match status" value="1"/>
</dbReference>
<organism evidence="2 3">
    <name type="scientific">Kiloniella laminariae</name>
    <dbReference type="NCBI Taxonomy" id="454162"/>
    <lineage>
        <taxon>Bacteria</taxon>
        <taxon>Pseudomonadati</taxon>
        <taxon>Pseudomonadota</taxon>
        <taxon>Alphaproteobacteria</taxon>
        <taxon>Rhodospirillales</taxon>
        <taxon>Kiloniellaceae</taxon>
        <taxon>Kiloniella</taxon>
    </lineage>
</organism>
<dbReference type="RefSeq" id="WP_269423071.1">
    <property type="nucleotide sequence ID" value="NZ_JAPWGY010000002.1"/>
</dbReference>
<dbReference type="Pfam" id="PF00117">
    <property type="entry name" value="GATase"/>
    <property type="match status" value="1"/>
</dbReference>
<dbReference type="SUPFAM" id="SSF52317">
    <property type="entry name" value="Class I glutamine amidotransferase-like"/>
    <property type="match status" value="1"/>
</dbReference>
<dbReference type="Gene3D" id="3.40.50.880">
    <property type="match status" value="1"/>
</dbReference>
<dbReference type="CDD" id="cd01741">
    <property type="entry name" value="GATase1_1"/>
    <property type="match status" value="1"/>
</dbReference>
<gene>
    <name evidence="2" type="ORF">O4H49_08960</name>
</gene>
<dbReference type="InterPro" id="IPR029062">
    <property type="entry name" value="Class_I_gatase-like"/>
</dbReference>
<dbReference type="PANTHER" id="PTHR42695:SF5">
    <property type="entry name" value="GLUTAMINE AMIDOTRANSFERASE YLR126C-RELATED"/>
    <property type="match status" value="1"/>
</dbReference>
<dbReference type="InterPro" id="IPR017926">
    <property type="entry name" value="GATASE"/>
</dbReference>
<dbReference type="PANTHER" id="PTHR42695">
    <property type="entry name" value="GLUTAMINE AMIDOTRANSFERASE YLR126C-RELATED"/>
    <property type="match status" value="1"/>
</dbReference>
<keyword evidence="2" id="KW-0315">Glutamine amidotransferase</keyword>
<sequence>MPQNPRFLVVDGYAKEGREGLREGGASTAGDLYVKMLQQQSPGAHCDILYPADPGASLPTGASLAQYDGIAWTGSSLTIHSDDPKVVPQVAFAKAAYEAQIPSFGSCWAAQIAVVAAGGRCAVNPKDREMGIARKIALTAEGRAHPMYEGKKAVFDAFISHDDEITHLPPNGQILASNDWTAVQAVSVTHKGGAFWAIQYHPEYDLHEMARLCYCRKQKLVDKGFFLNLDDAQKYVDMLEALHQDPSRKDLWWLLGIDHDIMNADIRQAEVKNWIERLVIPTMARRR</sequence>
<comment type="caution">
    <text evidence="2">The sequence shown here is derived from an EMBL/GenBank/DDBJ whole genome shotgun (WGS) entry which is preliminary data.</text>
</comment>
<dbReference type="InterPro" id="IPR044992">
    <property type="entry name" value="ChyE-like"/>
</dbReference>
<evidence type="ECO:0000313" key="3">
    <source>
        <dbReference type="Proteomes" id="UP001069802"/>
    </source>
</evidence>
<name>A0ABT4LII7_9PROT</name>
<evidence type="ECO:0000313" key="2">
    <source>
        <dbReference type="EMBL" id="MCZ4280903.1"/>
    </source>
</evidence>
<reference evidence="2" key="1">
    <citation type="submission" date="2022-12" db="EMBL/GenBank/DDBJ databases">
        <title>Bacterial isolates from different developmental stages of Nematostella vectensis.</title>
        <authorList>
            <person name="Fraune S."/>
        </authorList>
    </citation>
    <scope>NUCLEOTIDE SEQUENCE</scope>
    <source>
        <strain evidence="2">G21630-S1</strain>
    </source>
</reference>
<protein>
    <submittedName>
        <fullName evidence="2">Type 1 glutamine amidotransferase</fullName>
    </submittedName>
</protein>
<keyword evidence="3" id="KW-1185">Reference proteome</keyword>
<accession>A0ABT4LII7</accession>